<accession>A0A327P200</accession>
<keyword evidence="3" id="KW-0808">Transferase</keyword>
<evidence type="ECO:0000256" key="1">
    <source>
        <dbReference type="SAM" id="Phobius"/>
    </source>
</evidence>
<feature type="transmembrane region" description="Helical" evidence="1">
    <location>
        <begin position="245"/>
        <end position="266"/>
    </location>
</feature>
<keyword evidence="1" id="KW-0472">Membrane</keyword>
<gene>
    <name evidence="3" type="ORF">LV83_03671</name>
</gene>
<dbReference type="AlphaFoldDB" id="A0A327P200"/>
<reference evidence="3 4" key="1">
    <citation type="submission" date="2018-06" db="EMBL/GenBank/DDBJ databases">
        <title>Genomic Encyclopedia of Archaeal and Bacterial Type Strains, Phase II (KMG-II): from individual species to whole genera.</title>
        <authorList>
            <person name="Goeker M."/>
        </authorList>
    </citation>
    <scope>NUCLEOTIDE SEQUENCE [LARGE SCALE GENOMIC DNA]</scope>
    <source>
        <strain evidence="3 4">DSM 23446</strain>
    </source>
</reference>
<keyword evidence="4" id="KW-1185">Reference proteome</keyword>
<keyword evidence="1" id="KW-0812">Transmembrane</keyword>
<feature type="domain" description="Glycosyltransferase 2-like" evidence="2">
    <location>
        <begin position="2"/>
        <end position="164"/>
    </location>
</feature>
<feature type="transmembrane region" description="Helical" evidence="1">
    <location>
        <begin position="272"/>
        <end position="291"/>
    </location>
</feature>
<dbReference type="Gene3D" id="3.90.550.10">
    <property type="entry name" value="Spore Coat Polysaccharide Biosynthesis Protein SpsA, Chain A"/>
    <property type="match status" value="1"/>
</dbReference>
<name>A0A327P200_9BACT</name>
<organism evidence="3 4">
    <name type="scientific">Algoriphagus yeomjeoni</name>
    <dbReference type="NCBI Taxonomy" id="291403"/>
    <lineage>
        <taxon>Bacteria</taxon>
        <taxon>Pseudomonadati</taxon>
        <taxon>Bacteroidota</taxon>
        <taxon>Cytophagia</taxon>
        <taxon>Cytophagales</taxon>
        <taxon>Cyclobacteriaceae</taxon>
        <taxon>Algoriphagus</taxon>
    </lineage>
</organism>
<dbReference type="RefSeq" id="WP_262510744.1">
    <property type="nucleotide sequence ID" value="NZ_QLLK01000013.1"/>
</dbReference>
<dbReference type="InterPro" id="IPR029044">
    <property type="entry name" value="Nucleotide-diphossugar_trans"/>
</dbReference>
<dbReference type="SUPFAM" id="SSF53448">
    <property type="entry name" value="Nucleotide-diphospho-sugar transferases"/>
    <property type="match status" value="1"/>
</dbReference>
<proteinExistence type="predicted"/>
<dbReference type="InterPro" id="IPR001173">
    <property type="entry name" value="Glyco_trans_2-like"/>
</dbReference>
<evidence type="ECO:0000313" key="3">
    <source>
        <dbReference type="EMBL" id="RAI85591.1"/>
    </source>
</evidence>
<evidence type="ECO:0000259" key="2">
    <source>
        <dbReference type="Pfam" id="PF00535"/>
    </source>
</evidence>
<sequence length="295" mass="34571">MICTKNRCLILRECLSSLVANNFTLESFEVLVIDNGSIDGTKEEVYRFRESFEFIHYYFEERIGLSIARNTGINKVRSPWVVFLDDDSKPAPDFLWRFHDSISKFNFDGIGGVFYPWYSQGPVAWIPSSVIQFPVLRSDRGPLLRGTFVAGGISAFKKEWLERVGLFPENIGMRGDIVGYGEENEVQERIWKLGGEIWFDPDWRIAHYVAPYKYEIKWHVKRLIGKGRDYQSRIGQLTNFEVFKLFLNLSFTGAYHGIFNSMKFIFKKSYPWQMWFLDSFSFSLMAWGRILSNRK</sequence>
<comment type="caution">
    <text evidence="3">The sequence shown here is derived from an EMBL/GenBank/DDBJ whole genome shotgun (WGS) entry which is preliminary data.</text>
</comment>
<evidence type="ECO:0000313" key="4">
    <source>
        <dbReference type="Proteomes" id="UP000249610"/>
    </source>
</evidence>
<dbReference type="EMBL" id="QLLK01000013">
    <property type="protein sequence ID" value="RAI85591.1"/>
    <property type="molecule type" value="Genomic_DNA"/>
</dbReference>
<protein>
    <submittedName>
        <fullName evidence="3">GT2 family glycosyltransferase</fullName>
    </submittedName>
</protein>
<dbReference type="Proteomes" id="UP000249610">
    <property type="component" value="Unassembled WGS sequence"/>
</dbReference>
<dbReference type="PANTHER" id="PTHR22916">
    <property type="entry name" value="GLYCOSYLTRANSFERASE"/>
    <property type="match status" value="1"/>
</dbReference>
<keyword evidence="1" id="KW-1133">Transmembrane helix</keyword>
<dbReference type="Pfam" id="PF00535">
    <property type="entry name" value="Glycos_transf_2"/>
    <property type="match status" value="1"/>
</dbReference>
<dbReference type="GO" id="GO:0016758">
    <property type="term" value="F:hexosyltransferase activity"/>
    <property type="evidence" value="ECO:0007669"/>
    <property type="project" value="UniProtKB-ARBA"/>
</dbReference>